<keyword evidence="3" id="KW-0418">Kinase</keyword>
<keyword evidence="3" id="KW-0808">Transferase</keyword>
<keyword evidence="4" id="KW-1185">Reference proteome</keyword>
<dbReference type="PRINTS" id="PR00080">
    <property type="entry name" value="SDRFAMILY"/>
</dbReference>
<dbReference type="InterPro" id="IPR002347">
    <property type="entry name" value="SDR_fam"/>
</dbReference>
<organism evidence="3 4">
    <name type="scientific">Mizuhopecten yessoensis</name>
    <name type="common">Japanese scallop</name>
    <name type="synonym">Patinopecten yessoensis</name>
    <dbReference type="NCBI Taxonomy" id="6573"/>
    <lineage>
        <taxon>Eukaryota</taxon>
        <taxon>Metazoa</taxon>
        <taxon>Spiralia</taxon>
        <taxon>Lophotrochozoa</taxon>
        <taxon>Mollusca</taxon>
        <taxon>Bivalvia</taxon>
        <taxon>Autobranchia</taxon>
        <taxon>Pteriomorphia</taxon>
        <taxon>Pectinida</taxon>
        <taxon>Pectinoidea</taxon>
        <taxon>Pectinidae</taxon>
        <taxon>Mizuhopecten</taxon>
    </lineage>
</organism>
<dbReference type="GO" id="GO:0016301">
    <property type="term" value="F:kinase activity"/>
    <property type="evidence" value="ECO:0007669"/>
    <property type="project" value="UniProtKB-KW"/>
</dbReference>
<dbReference type="Pfam" id="PF00106">
    <property type="entry name" value="adh_short"/>
    <property type="match status" value="1"/>
</dbReference>
<protein>
    <submittedName>
        <fullName evidence="3">Bifunctional ATP-dependent dihydroxyacetone kinase/FAD-AMP lyase (Cyclizing)</fullName>
    </submittedName>
</protein>
<keyword evidence="2" id="KW-0472">Membrane</keyword>
<keyword evidence="3" id="KW-0456">Lyase</keyword>
<dbReference type="OrthoDB" id="2102561at2759"/>
<evidence type="ECO:0000256" key="1">
    <source>
        <dbReference type="RuleBase" id="RU000363"/>
    </source>
</evidence>
<evidence type="ECO:0000313" key="3">
    <source>
        <dbReference type="EMBL" id="OWF53402.1"/>
    </source>
</evidence>
<keyword evidence="2" id="KW-0812">Transmembrane</keyword>
<dbReference type="Proteomes" id="UP000242188">
    <property type="component" value="Unassembled WGS sequence"/>
</dbReference>
<dbReference type="PANTHER" id="PTHR43313:SF36">
    <property type="entry name" value="D-BETA-HYDROXYBUTYRATE DEHYDROGENASE, MITOCHONDRIAL"/>
    <property type="match status" value="1"/>
</dbReference>
<dbReference type="SUPFAM" id="SSF51735">
    <property type="entry name" value="NAD(P)-binding Rossmann-fold domains"/>
    <property type="match status" value="1"/>
</dbReference>
<dbReference type="Gene3D" id="3.40.50.720">
    <property type="entry name" value="NAD(P)-binding Rossmann-like Domain"/>
    <property type="match status" value="1"/>
</dbReference>
<dbReference type="STRING" id="6573.A0A210QXI2"/>
<keyword evidence="2" id="KW-1133">Transmembrane helix</keyword>
<dbReference type="PRINTS" id="PR00081">
    <property type="entry name" value="GDHRDH"/>
</dbReference>
<accession>A0A210QXI2</accession>
<evidence type="ECO:0000313" key="4">
    <source>
        <dbReference type="Proteomes" id="UP000242188"/>
    </source>
</evidence>
<dbReference type="AlphaFoldDB" id="A0A210QXI2"/>
<dbReference type="InterPro" id="IPR036291">
    <property type="entry name" value="NAD(P)-bd_dom_sf"/>
</dbReference>
<reference evidence="3 4" key="1">
    <citation type="journal article" date="2017" name="Nat. Ecol. Evol.">
        <title>Scallop genome provides insights into evolution of bilaterian karyotype and development.</title>
        <authorList>
            <person name="Wang S."/>
            <person name="Zhang J."/>
            <person name="Jiao W."/>
            <person name="Li J."/>
            <person name="Xun X."/>
            <person name="Sun Y."/>
            <person name="Guo X."/>
            <person name="Huan P."/>
            <person name="Dong B."/>
            <person name="Zhang L."/>
            <person name="Hu X."/>
            <person name="Sun X."/>
            <person name="Wang J."/>
            <person name="Zhao C."/>
            <person name="Wang Y."/>
            <person name="Wang D."/>
            <person name="Huang X."/>
            <person name="Wang R."/>
            <person name="Lv J."/>
            <person name="Li Y."/>
            <person name="Zhang Z."/>
            <person name="Liu B."/>
            <person name="Lu W."/>
            <person name="Hui Y."/>
            <person name="Liang J."/>
            <person name="Zhou Z."/>
            <person name="Hou R."/>
            <person name="Li X."/>
            <person name="Liu Y."/>
            <person name="Li H."/>
            <person name="Ning X."/>
            <person name="Lin Y."/>
            <person name="Zhao L."/>
            <person name="Xing Q."/>
            <person name="Dou J."/>
            <person name="Li Y."/>
            <person name="Mao J."/>
            <person name="Guo H."/>
            <person name="Dou H."/>
            <person name="Li T."/>
            <person name="Mu C."/>
            <person name="Jiang W."/>
            <person name="Fu Q."/>
            <person name="Fu X."/>
            <person name="Miao Y."/>
            <person name="Liu J."/>
            <person name="Yu Q."/>
            <person name="Li R."/>
            <person name="Liao H."/>
            <person name="Li X."/>
            <person name="Kong Y."/>
            <person name="Jiang Z."/>
            <person name="Chourrout D."/>
            <person name="Li R."/>
            <person name="Bao Z."/>
        </authorList>
    </citation>
    <scope>NUCLEOTIDE SEQUENCE [LARGE SCALE GENOMIC DNA]</scope>
    <source>
        <strain evidence="3 4">PY_sf001</strain>
    </source>
</reference>
<dbReference type="GO" id="GO:0008202">
    <property type="term" value="P:steroid metabolic process"/>
    <property type="evidence" value="ECO:0007669"/>
    <property type="project" value="TreeGrafter"/>
</dbReference>
<proteinExistence type="inferred from homology"/>
<dbReference type="PANTHER" id="PTHR43313">
    <property type="entry name" value="SHORT-CHAIN DEHYDROGENASE/REDUCTASE FAMILY 9C"/>
    <property type="match status" value="1"/>
</dbReference>
<comment type="similarity">
    <text evidence="1">Belongs to the short-chain dehydrogenases/reductases (SDR) family.</text>
</comment>
<dbReference type="GO" id="GO:0016491">
    <property type="term" value="F:oxidoreductase activity"/>
    <property type="evidence" value="ECO:0007669"/>
    <property type="project" value="TreeGrafter"/>
</dbReference>
<dbReference type="EMBL" id="NEDP02001349">
    <property type="protein sequence ID" value="OWF53402.1"/>
    <property type="molecule type" value="Genomic_DNA"/>
</dbReference>
<sequence>MAVWDVLDRVDVRVFEGTFLLALCLLLFSIPCSFWVCIVLLLFMYACLVVIRKRKRVFLESNGKAVLITGCDTGFGHHLAKRLDDHGFDVFAGVLSTSSEGANSLRSRKSKRLHVLQLDITSQDEVDKAVKDIESKFGNKGLWGVVNNAGFNIYGDVELATIEQYKKCMDVNLYGMIRVTKACLPLIRKCKGRVVNISSVKGRYAWPSDSVYHVSKYGVETLTDSLRLEMRKFGVGVSVVAPGAFDAATSCSGPISLARMKNELEASWSAASEDVRMAYGRAHVDALYECLATKSLPGSATSPDPILDAIEDALINTHPIPRYVVGGSSSGIVDPLAVFAHVYSFLPEWFSDFLLARMTGCDKRHAYDKVKKN</sequence>
<gene>
    <name evidence="3" type="ORF">KP79_PYT10500</name>
</gene>
<feature type="transmembrane region" description="Helical" evidence="2">
    <location>
        <begin position="20"/>
        <end position="51"/>
    </location>
</feature>
<comment type="caution">
    <text evidence="3">The sequence shown here is derived from an EMBL/GenBank/DDBJ whole genome shotgun (WGS) entry which is preliminary data.</text>
</comment>
<dbReference type="GO" id="GO:0016829">
    <property type="term" value="F:lyase activity"/>
    <property type="evidence" value="ECO:0007669"/>
    <property type="project" value="UniProtKB-KW"/>
</dbReference>
<name>A0A210QXI2_MIZYE</name>
<evidence type="ECO:0000256" key="2">
    <source>
        <dbReference type="SAM" id="Phobius"/>
    </source>
</evidence>